<accession>A0A8B6BN75</accession>
<evidence type="ECO:0000256" key="2">
    <source>
        <dbReference type="SAM" id="SignalP"/>
    </source>
</evidence>
<proteinExistence type="predicted"/>
<feature type="region of interest" description="Disordered" evidence="1">
    <location>
        <begin position="72"/>
        <end position="92"/>
    </location>
</feature>
<keyword evidence="4" id="KW-1185">Reference proteome</keyword>
<comment type="caution">
    <text evidence="3">The sequence shown here is derived from an EMBL/GenBank/DDBJ whole genome shotgun (WGS) entry which is preliminary data.</text>
</comment>
<evidence type="ECO:0000313" key="3">
    <source>
        <dbReference type="EMBL" id="VDH92975.1"/>
    </source>
</evidence>
<evidence type="ECO:0000313" key="4">
    <source>
        <dbReference type="Proteomes" id="UP000596742"/>
    </source>
</evidence>
<keyword evidence="2" id="KW-0732">Signal</keyword>
<feature type="chain" id="PRO_5032868641" description="EF-hand domain-containing protein" evidence="2">
    <location>
        <begin position="19"/>
        <end position="92"/>
    </location>
</feature>
<evidence type="ECO:0000256" key="1">
    <source>
        <dbReference type="SAM" id="MobiDB-lite"/>
    </source>
</evidence>
<dbReference type="Proteomes" id="UP000596742">
    <property type="component" value="Unassembled WGS sequence"/>
</dbReference>
<reference evidence="3" key="1">
    <citation type="submission" date="2018-11" db="EMBL/GenBank/DDBJ databases">
        <authorList>
            <person name="Alioto T."/>
            <person name="Alioto T."/>
        </authorList>
    </citation>
    <scope>NUCLEOTIDE SEQUENCE</scope>
</reference>
<gene>
    <name evidence="3" type="ORF">MGAL_10B063288</name>
</gene>
<dbReference type="InterPro" id="IPR011992">
    <property type="entry name" value="EF-hand-dom_pair"/>
</dbReference>
<name>A0A8B6BN75_MYTGA</name>
<sequence length="92" mass="10511">IMFIRLAVLLVYTTIVLGIHRRNSLRDTEISEECDQLIQSPKIDDSTLTREEMVCLYWDSGNSQKDAENMADKTLLENDTNKNGAIDGDEEF</sequence>
<dbReference type="EMBL" id="UYJE01000398">
    <property type="protein sequence ID" value="VDH92975.1"/>
    <property type="molecule type" value="Genomic_DNA"/>
</dbReference>
<dbReference type="SUPFAM" id="SSF47473">
    <property type="entry name" value="EF-hand"/>
    <property type="match status" value="1"/>
</dbReference>
<feature type="signal peptide" evidence="2">
    <location>
        <begin position="1"/>
        <end position="18"/>
    </location>
</feature>
<protein>
    <recommendedName>
        <fullName evidence="5">EF-hand domain-containing protein</fullName>
    </recommendedName>
</protein>
<organism evidence="3 4">
    <name type="scientific">Mytilus galloprovincialis</name>
    <name type="common">Mediterranean mussel</name>
    <dbReference type="NCBI Taxonomy" id="29158"/>
    <lineage>
        <taxon>Eukaryota</taxon>
        <taxon>Metazoa</taxon>
        <taxon>Spiralia</taxon>
        <taxon>Lophotrochozoa</taxon>
        <taxon>Mollusca</taxon>
        <taxon>Bivalvia</taxon>
        <taxon>Autobranchia</taxon>
        <taxon>Pteriomorphia</taxon>
        <taxon>Mytilida</taxon>
        <taxon>Mytiloidea</taxon>
        <taxon>Mytilidae</taxon>
        <taxon>Mytilinae</taxon>
        <taxon>Mytilus</taxon>
    </lineage>
</organism>
<feature type="non-terminal residue" evidence="3">
    <location>
        <position position="92"/>
    </location>
</feature>
<dbReference type="AlphaFoldDB" id="A0A8B6BN75"/>
<evidence type="ECO:0008006" key="5">
    <source>
        <dbReference type="Google" id="ProtNLM"/>
    </source>
</evidence>